<protein>
    <submittedName>
        <fullName evidence="1">Uncharacterized protein</fullName>
    </submittedName>
</protein>
<reference evidence="1 2" key="1">
    <citation type="journal article" date="2017" name="Plant Biotechnol. J.">
        <title>A comprehensive draft genome sequence for lupin (Lupinus angustifolius), an emerging health food: insights into plant-microbe interactions and legume evolution.</title>
        <authorList>
            <person name="Hane J.K."/>
            <person name="Ming Y."/>
            <person name="Kamphuis L.G."/>
            <person name="Nelson M.N."/>
            <person name="Garg G."/>
            <person name="Atkins C.A."/>
            <person name="Bayer P.E."/>
            <person name="Bravo A."/>
            <person name="Bringans S."/>
            <person name="Cannon S."/>
            <person name="Edwards D."/>
            <person name="Foley R."/>
            <person name="Gao L.L."/>
            <person name="Harrison M.J."/>
            <person name="Huang W."/>
            <person name="Hurgobin B."/>
            <person name="Li S."/>
            <person name="Liu C.W."/>
            <person name="McGrath A."/>
            <person name="Morahan G."/>
            <person name="Murray J."/>
            <person name="Weller J."/>
            <person name="Jian J."/>
            <person name="Singh K.B."/>
        </authorList>
    </citation>
    <scope>NUCLEOTIDE SEQUENCE [LARGE SCALE GENOMIC DNA]</scope>
    <source>
        <strain evidence="2">cv. Tanjil</strain>
        <tissue evidence="1">Whole plant</tissue>
    </source>
</reference>
<name>A0A1J7G9S7_LUPAN</name>
<dbReference type="InterPro" id="IPR011990">
    <property type="entry name" value="TPR-like_helical_dom_sf"/>
</dbReference>
<accession>A0A1J7G9S7</accession>
<dbReference type="Proteomes" id="UP000188354">
    <property type="component" value="Chromosome LG15"/>
</dbReference>
<dbReference type="Gene3D" id="1.25.40.10">
    <property type="entry name" value="Tetratricopeptide repeat domain"/>
    <property type="match status" value="1"/>
</dbReference>
<dbReference type="InterPro" id="IPR044517">
    <property type="entry name" value="PHOX1-4"/>
</dbReference>
<dbReference type="SUPFAM" id="SSF48452">
    <property type="entry name" value="TPR-like"/>
    <property type="match status" value="1"/>
</dbReference>
<sequence>MLVLFNGTKILLNYPKTHLERAVFHSNRAACLTQMKPIDYKTIIAEYTMAIQVQPRFLQALLRKTRAFEAVGKYEFAVQDVQVLLAEDPNNRDAFKIAQRLRTVY</sequence>
<evidence type="ECO:0000313" key="1">
    <source>
        <dbReference type="EMBL" id="OIV97099.1"/>
    </source>
</evidence>
<dbReference type="OMA" id="EYTMAIQ"/>
<dbReference type="AlphaFoldDB" id="A0A1J7G9S7"/>
<dbReference type="PANTHER" id="PTHR46183:SF8">
    <property type="entry name" value="PROTEIN CLMP1"/>
    <property type="match status" value="1"/>
</dbReference>
<dbReference type="EMBL" id="CM007375">
    <property type="protein sequence ID" value="OIV97099.1"/>
    <property type="molecule type" value="Genomic_DNA"/>
</dbReference>
<dbReference type="Gramene" id="OIV97099">
    <property type="protein sequence ID" value="OIV97099"/>
    <property type="gene ID" value="TanjilG_10045"/>
</dbReference>
<keyword evidence="2" id="KW-1185">Reference proteome</keyword>
<dbReference type="STRING" id="3871.A0A1J7G9S7"/>
<gene>
    <name evidence="1" type="ORF">TanjilG_10045</name>
</gene>
<dbReference type="PANTHER" id="PTHR46183">
    <property type="entry name" value="PROTEIN CLMP1"/>
    <property type="match status" value="1"/>
</dbReference>
<evidence type="ECO:0000313" key="2">
    <source>
        <dbReference type="Proteomes" id="UP000188354"/>
    </source>
</evidence>
<proteinExistence type="predicted"/>
<organism evidence="1 2">
    <name type="scientific">Lupinus angustifolius</name>
    <name type="common">Narrow-leaved blue lupine</name>
    <dbReference type="NCBI Taxonomy" id="3871"/>
    <lineage>
        <taxon>Eukaryota</taxon>
        <taxon>Viridiplantae</taxon>
        <taxon>Streptophyta</taxon>
        <taxon>Embryophyta</taxon>
        <taxon>Tracheophyta</taxon>
        <taxon>Spermatophyta</taxon>
        <taxon>Magnoliopsida</taxon>
        <taxon>eudicotyledons</taxon>
        <taxon>Gunneridae</taxon>
        <taxon>Pentapetalae</taxon>
        <taxon>rosids</taxon>
        <taxon>fabids</taxon>
        <taxon>Fabales</taxon>
        <taxon>Fabaceae</taxon>
        <taxon>Papilionoideae</taxon>
        <taxon>50 kb inversion clade</taxon>
        <taxon>genistoids sensu lato</taxon>
        <taxon>core genistoids</taxon>
        <taxon>Genisteae</taxon>
        <taxon>Lupinus</taxon>
    </lineage>
</organism>